<gene>
    <name evidence="2" type="ORF">MM171A01912_0007</name>
    <name evidence="3" type="ORF">MM171B00803_0009</name>
</gene>
<reference evidence="2" key="1">
    <citation type="submission" date="2020-03" db="EMBL/GenBank/DDBJ databases">
        <title>The deep terrestrial virosphere.</title>
        <authorList>
            <person name="Holmfeldt K."/>
            <person name="Nilsson E."/>
            <person name="Simone D."/>
            <person name="Lopez-Fernandez M."/>
            <person name="Wu X."/>
            <person name="de Brujin I."/>
            <person name="Lundin D."/>
            <person name="Andersson A."/>
            <person name="Bertilsson S."/>
            <person name="Dopson M."/>
        </authorList>
    </citation>
    <scope>NUCLEOTIDE SEQUENCE</scope>
    <source>
        <strain evidence="2">MM171A01912</strain>
        <strain evidence="3">MM171B00803</strain>
    </source>
</reference>
<accession>A0A6M3LSG5</accession>
<name>A0A6M3LSG5_9ZZZZ</name>
<keyword evidence="1" id="KW-0175">Coiled coil</keyword>
<dbReference type="EMBL" id="MT143838">
    <property type="protein sequence ID" value="QJB03305.1"/>
    <property type="molecule type" value="Genomic_DNA"/>
</dbReference>
<organism evidence="2">
    <name type="scientific">viral metagenome</name>
    <dbReference type="NCBI Taxonomy" id="1070528"/>
    <lineage>
        <taxon>unclassified sequences</taxon>
        <taxon>metagenomes</taxon>
        <taxon>organismal metagenomes</taxon>
    </lineage>
</organism>
<dbReference type="EMBL" id="MT143572">
    <property type="protein sequence ID" value="QJA98336.1"/>
    <property type="molecule type" value="Genomic_DNA"/>
</dbReference>
<evidence type="ECO:0000313" key="2">
    <source>
        <dbReference type="EMBL" id="QJA98336.1"/>
    </source>
</evidence>
<feature type="coiled-coil region" evidence="1">
    <location>
        <begin position="43"/>
        <end position="70"/>
    </location>
</feature>
<evidence type="ECO:0000313" key="3">
    <source>
        <dbReference type="EMBL" id="QJB03305.1"/>
    </source>
</evidence>
<dbReference type="AlphaFoldDB" id="A0A6M3LSG5"/>
<evidence type="ECO:0000256" key="1">
    <source>
        <dbReference type="SAM" id="Coils"/>
    </source>
</evidence>
<protein>
    <submittedName>
        <fullName evidence="2">Uncharacterized protein</fullName>
    </submittedName>
</protein>
<sequence>MQDIKKSKEILSSVLESKMENITKLYFDVFYRMKMRPFWEKQVEKCNEEIKEHDERIKNIDKELDVLRVMRGRSDKSRLKIMDMEDKKSGVQNEQRKVNGEKDILLRAIHEIDEMVDILDGLIGDRDEYFKHLKYAIENTEEVRDNVDGMLKNLKK</sequence>
<proteinExistence type="predicted"/>